<feature type="compositionally biased region" description="Basic and acidic residues" evidence="1">
    <location>
        <begin position="48"/>
        <end position="60"/>
    </location>
</feature>
<evidence type="ECO:0000256" key="1">
    <source>
        <dbReference type="SAM" id="MobiDB-lite"/>
    </source>
</evidence>
<reference evidence="2 3" key="1">
    <citation type="submission" date="2016-03" db="EMBL/GenBank/DDBJ databases">
        <title>Comparative genomics of Pseudogymnoascus destructans, the fungus causing white-nose syndrome of bats.</title>
        <authorList>
            <person name="Palmer J.M."/>
            <person name="Drees K.P."/>
            <person name="Foster J.T."/>
            <person name="Lindner D.L."/>
        </authorList>
    </citation>
    <scope>NUCLEOTIDE SEQUENCE [LARGE SCALE GENOMIC DNA]</scope>
    <source>
        <strain evidence="2 3">UAMH 10579</strain>
    </source>
</reference>
<accession>A0A2P2SVN9</accession>
<gene>
    <name evidence="2" type="ORF">VE01_00737</name>
</gene>
<evidence type="ECO:0000313" key="3">
    <source>
        <dbReference type="Proteomes" id="UP000091956"/>
    </source>
</evidence>
<sequence length="96" mass="10793">MATAPSPLLQKIPSRTAPTRWPTQEEGMCGSNGSNAETRKKAAAGEAAMKRASDSQYARKKEFMRKKAEYKRRFPATNDGVMRAKRNLDAAIKWYQ</sequence>
<organism evidence="2 3">
    <name type="scientific">Pseudogymnoascus verrucosus</name>
    <dbReference type="NCBI Taxonomy" id="342668"/>
    <lineage>
        <taxon>Eukaryota</taxon>
        <taxon>Fungi</taxon>
        <taxon>Dikarya</taxon>
        <taxon>Ascomycota</taxon>
        <taxon>Pezizomycotina</taxon>
        <taxon>Leotiomycetes</taxon>
        <taxon>Thelebolales</taxon>
        <taxon>Thelebolaceae</taxon>
        <taxon>Pseudogymnoascus</taxon>
    </lineage>
</organism>
<keyword evidence="3" id="KW-1185">Reference proteome</keyword>
<dbReference type="GeneID" id="28834123"/>
<feature type="region of interest" description="Disordered" evidence="1">
    <location>
        <begin position="1"/>
        <end position="60"/>
    </location>
</feature>
<dbReference type="AlphaFoldDB" id="A0A2P2SVN9"/>
<dbReference type="EMBL" id="KV460207">
    <property type="protein sequence ID" value="OBU00911.1"/>
    <property type="molecule type" value="Genomic_DNA"/>
</dbReference>
<name>A0A2P2SVN9_9PEZI</name>
<evidence type="ECO:0000313" key="2">
    <source>
        <dbReference type="EMBL" id="OBU00911.1"/>
    </source>
</evidence>
<reference evidence="3" key="2">
    <citation type="journal article" date="2018" name="Nat. Commun.">
        <title>Extreme sensitivity to ultraviolet light in the fungal pathogen causing white-nose syndrome of bats.</title>
        <authorList>
            <person name="Palmer J.M."/>
            <person name="Drees K.P."/>
            <person name="Foster J.T."/>
            <person name="Lindner D.L."/>
        </authorList>
    </citation>
    <scope>NUCLEOTIDE SEQUENCE [LARGE SCALE GENOMIC DNA]</scope>
    <source>
        <strain evidence="3">UAMH 10579</strain>
    </source>
</reference>
<proteinExistence type="predicted"/>
<protein>
    <submittedName>
        <fullName evidence="2">Uncharacterized protein</fullName>
    </submittedName>
</protein>
<dbReference type="RefSeq" id="XP_018134643.1">
    <property type="nucleotide sequence ID" value="XM_018270265.2"/>
</dbReference>
<dbReference type="Proteomes" id="UP000091956">
    <property type="component" value="Unassembled WGS sequence"/>
</dbReference>